<dbReference type="PATRIC" id="fig|1129374.4.peg.269"/>
<keyword evidence="1 10" id="KW-0540">Nuclease</keyword>
<proteinExistence type="inferred from homology"/>
<evidence type="ECO:0000256" key="4">
    <source>
        <dbReference type="ARBA" id="ARBA00022801"/>
    </source>
</evidence>
<evidence type="ECO:0000256" key="9">
    <source>
        <dbReference type="ARBA" id="ARBA00023204"/>
    </source>
</evidence>
<dbReference type="InterPro" id="IPR027417">
    <property type="entry name" value="P-loop_NTPase"/>
</dbReference>
<keyword evidence="9 10" id="KW-0234">DNA repair</keyword>
<dbReference type="eggNOG" id="COG1330">
    <property type="taxonomic scope" value="Bacteria"/>
</dbReference>
<evidence type="ECO:0000256" key="8">
    <source>
        <dbReference type="ARBA" id="ARBA00023125"/>
    </source>
</evidence>
<dbReference type="PIRSF" id="PIRSF000980">
    <property type="entry name" value="RecC"/>
    <property type="match status" value="1"/>
</dbReference>
<dbReference type="EMBL" id="AHTH01000004">
    <property type="protein sequence ID" value="EHR42482.1"/>
    <property type="molecule type" value="Genomic_DNA"/>
</dbReference>
<evidence type="ECO:0000256" key="2">
    <source>
        <dbReference type="ARBA" id="ARBA00022741"/>
    </source>
</evidence>
<evidence type="ECO:0000256" key="3">
    <source>
        <dbReference type="ARBA" id="ARBA00022763"/>
    </source>
</evidence>
<keyword evidence="2 10" id="KW-0547">Nucleotide-binding</keyword>
<reference evidence="13 14" key="1">
    <citation type="journal article" date="2012" name="J. Bacteriol.">
        <title>Genome Sequence of Extracellular-Protease-Producing Alishewanella jeotgali Isolated from Traditional Korean Fermented Seafood.</title>
        <authorList>
            <person name="Jung J."/>
            <person name="Chun J."/>
            <person name="Park W."/>
        </authorList>
    </citation>
    <scope>NUCLEOTIDE SEQUENCE [LARGE SCALE GENOMIC DNA]</scope>
    <source>
        <strain evidence="13 14">KCTC 22429</strain>
    </source>
</reference>
<dbReference type="AlphaFoldDB" id="H3ZAC8"/>
<dbReference type="NCBIfam" id="TIGR01450">
    <property type="entry name" value="recC"/>
    <property type="match status" value="1"/>
</dbReference>
<dbReference type="SUPFAM" id="SSF52980">
    <property type="entry name" value="Restriction endonuclease-like"/>
    <property type="match status" value="1"/>
</dbReference>
<dbReference type="GO" id="GO:0003677">
    <property type="term" value="F:DNA binding"/>
    <property type="evidence" value="ECO:0007669"/>
    <property type="project" value="UniProtKB-UniRule"/>
</dbReference>
<comment type="subunit">
    <text evidence="10">Heterotrimer of RecB, RecC and RecD. All subunits contribute to DNA-binding.</text>
</comment>
<comment type="miscellaneous">
    <text evidence="10">In the RecBCD complex, RecB has a slow 3'-5' helicase, an exonuclease activity and loads RecA onto ssDNA, RecD has a fast 5'-3' helicase activity, while RecC stimulates the ATPase and processivity of the RecB helicase and contributes to recognition of the Chi site.</text>
</comment>
<evidence type="ECO:0000313" key="13">
    <source>
        <dbReference type="EMBL" id="EHR42482.1"/>
    </source>
</evidence>
<dbReference type="Pfam" id="PF17946">
    <property type="entry name" value="RecC_C"/>
    <property type="match status" value="1"/>
</dbReference>
<evidence type="ECO:0000256" key="1">
    <source>
        <dbReference type="ARBA" id="ARBA00022722"/>
    </source>
</evidence>
<keyword evidence="14" id="KW-1185">Reference proteome</keyword>
<dbReference type="InterPro" id="IPR041500">
    <property type="entry name" value="RecC_C"/>
</dbReference>
<evidence type="ECO:0000256" key="7">
    <source>
        <dbReference type="ARBA" id="ARBA00022840"/>
    </source>
</evidence>
<dbReference type="SUPFAM" id="SSF52540">
    <property type="entry name" value="P-loop containing nucleoside triphosphate hydrolases"/>
    <property type="match status" value="2"/>
</dbReference>
<dbReference type="Gene3D" id="3.40.50.10930">
    <property type="match status" value="1"/>
</dbReference>
<accession>H3ZAC8</accession>
<feature type="compositionally biased region" description="Polar residues" evidence="11">
    <location>
        <begin position="136"/>
        <end position="148"/>
    </location>
</feature>
<evidence type="ECO:0000259" key="12">
    <source>
        <dbReference type="Pfam" id="PF17946"/>
    </source>
</evidence>
<comment type="function">
    <text evidence="10">A helicase/nuclease that prepares dsDNA breaks (DSB) for recombinational DNA repair. Binds to DSBs and unwinds DNA via a highly rapid and processive ATP-dependent bidirectional helicase activity. Unwinds dsDNA until it encounters a Chi (crossover hotspot instigator) sequence from the 3' direction. Cuts ssDNA a few nucleotides 3' to the Chi site. The properties and activities of the enzyme are changed at Chi. The Chi-altered holoenzyme produces a long 3'-ssDNA overhang and facilitates RecA-binding to the ssDNA for homologous DNA recombination and repair. Holoenzyme degrades any linearized DNA that is unable to undergo homologous recombination. In the holoenzyme this subunit recognizes the wild-type Chi sequence, and when added to isolated RecB increases its ATP-dependent helicase processivity.</text>
</comment>
<dbReference type="Pfam" id="PF04257">
    <property type="entry name" value="Exonuc_V_gamma"/>
    <property type="match status" value="1"/>
</dbReference>
<feature type="domain" description="RecC C-terminal" evidence="12">
    <location>
        <begin position="876"/>
        <end position="1120"/>
    </location>
</feature>
<dbReference type="InterPro" id="IPR011335">
    <property type="entry name" value="Restrct_endonuc-II-like"/>
</dbReference>
<dbReference type="GO" id="GO:0005524">
    <property type="term" value="F:ATP binding"/>
    <property type="evidence" value="ECO:0007669"/>
    <property type="project" value="UniProtKB-UniRule"/>
</dbReference>
<evidence type="ECO:0000256" key="11">
    <source>
        <dbReference type="SAM" id="MobiDB-lite"/>
    </source>
</evidence>
<evidence type="ECO:0000256" key="5">
    <source>
        <dbReference type="ARBA" id="ARBA00022806"/>
    </source>
</evidence>
<dbReference type="Gene3D" id="1.10.10.160">
    <property type="match status" value="1"/>
</dbReference>
<keyword evidence="5 10" id="KW-0347">Helicase</keyword>
<dbReference type="Gene3D" id="1.10.10.990">
    <property type="match status" value="1"/>
</dbReference>
<dbReference type="GO" id="GO:0009338">
    <property type="term" value="C:exodeoxyribonuclease V complex"/>
    <property type="evidence" value="ECO:0007669"/>
    <property type="project" value="InterPro"/>
</dbReference>
<keyword evidence="3 10" id="KW-0227">DNA damage</keyword>
<dbReference type="InterPro" id="IPR006697">
    <property type="entry name" value="RecC"/>
</dbReference>
<comment type="similarity">
    <text evidence="10">Belongs to the RecC family.</text>
</comment>
<dbReference type="PANTHER" id="PTHR30591">
    <property type="entry name" value="RECBCD ENZYME SUBUNIT RECC"/>
    <property type="match status" value="1"/>
</dbReference>
<evidence type="ECO:0000256" key="6">
    <source>
        <dbReference type="ARBA" id="ARBA00022839"/>
    </source>
</evidence>
<gene>
    <name evidence="10" type="primary">recC</name>
    <name evidence="13" type="ORF">AJE_01334</name>
</gene>
<keyword evidence="8 10" id="KW-0238">DNA-binding</keyword>
<dbReference type="HAMAP" id="MF_01486">
    <property type="entry name" value="RecC"/>
    <property type="match status" value="1"/>
</dbReference>
<dbReference type="GO" id="GO:0008854">
    <property type="term" value="F:exodeoxyribonuclease V activity"/>
    <property type="evidence" value="ECO:0007669"/>
    <property type="project" value="InterPro"/>
</dbReference>
<name>H3ZAC8_9ALTE</name>
<comment type="caution">
    <text evidence="13">The sequence shown here is derived from an EMBL/GenBank/DDBJ whole genome shotgun (WGS) entry which is preliminary data.</text>
</comment>
<dbReference type="Gene3D" id="3.40.50.300">
    <property type="entry name" value="P-loop containing nucleotide triphosphate hydrolases"/>
    <property type="match status" value="2"/>
</dbReference>
<dbReference type="GO" id="GO:0000724">
    <property type="term" value="P:double-strand break repair via homologous recombination"/>
    <property type="evidence" value="ECO:0007669"/>
    <property type="project" value="UniProtKB-UniRule"/>
</dbReference>
<evidence type="ECO:0000313" key="14">
    <source>
        <dbReference type="Proteomes" id="UP000012046"/>
    </source>
</evidence>
<keyword evidence="4 10" id="KW-0378">Hydrolase</keyword>
<dbReference type="InterPro" id="IPR013986">
    <property type="entry name" value="DExx_box_DNA_helicase_dom_sf"/>
</dbReference>
<evidence type="ECO:0000256" key="10">
    <source>
        <dbReference type="HAMAP-Rule" id="MF_01486"/>
    </source>
</evidence>
<protein>
    <recommendedName>
        <fullName evidence="10">RecBCD enzyme subunit RecC</fullName>
    </recommendedName>
    <alternativeName>
        <fullName evidence="10">Exonuclease V subunit RecC</fullName>
        <shortName evidence="10">ExoV subunit RecC</shortName>
    </alternativeName>
    <alternativeName>
        <fullName evidence="10">Helicase/nuclease RecBCD subunit RecC</fullName>
    </alternativeName>
</protein>
<organism evidence="13 14">
    <name type="scientific">Alishewanella jeotgali KCTC 22429</name>
    <dbReference type="NCBI Taxonomy" id="1129374"/>
    <lineage>
        <taxon>Bacteria</taxon>
        <taxon>Pseudomonadati</taxon>
        <taxon>Pseudomonadota</taxon>
        <taxon>Gammaproteobacteria</taxon>
        <taxon>Alteromonadales</taxon>
        <taxon>Alteromonadaceae</taxon>
        <taxon>Alishewanella</taxon>
    </lineage>
</organism>
<dbReference type="Proteomes" id="UP000012046">
    <property type="component" value="Unassembled WGS sequence"/>
</dbReference>
<dbReference type="STRING" id="1129374.AJE_01334"/>
<feature type="region of interest" description="Disordered" evidence="11">
    <location>
        <begin position="132"/>
        <end position="151"/>
    </location>
</feature>
<keyword evidence="7 10" id="KW-0067">ATP-binding</keyword>
<dbReference type="PANTHER" id="PTHR30591:SF1">
    <property type="entry name" value="RECBCD ENZYME SUBUNIT RECC"/>
    <property type="match status" value="1"/>
</dbReference>
<sequence length="1211" mass="135308">MLTPGFIVAHSHRLEDLTALTVELLDRYPLPPLEQEVLLVQSNGIAQWLKQALARQTGIATMLEVSLPARLVWRLYRSVLGPDIPKHSPFDKQRLRWRILRLLPALVAADPDFKALAHYIAPVDKAAAQPGAAAHQLQTATDEQQSSLAGPEQRKLFQLSDKLADLFDQYQVYRADWLDSWGRGELVLAQSGQNIPLPDEQRWQAKLWQALVQDIGAEQICSNRAALHQRFLSAAASLTAQQRPDGVPPRIVVFGISSLPRQTLEVLHALKGLCQIVLCVHNPCQYHWADIIAGRDLLRQYAKPRFRSKNQSSGSLLLSELHQYAPPLLASWGKQGRDYIRLLDEFDETAAKAAAFTNLRFDLFDEAEPTHLLGRLQHDILHLRPNQESQQHWPAPDPLTDKSIVFQRCHSALREVEVLHDHLLAAFDADPSLQPRDIMVMVPDINSYAPYITAVFGRLAADDPRYIPYTLADQGQRQRNPLLQALELILQAPTQRFSHSELFDLLQVPALRRRFVLSEQQVSQLQQWAAAAGARWGLDATQRQGLGLSYSWQQNSWQFALNRLLYGYAAGATAASWQDIAAYAEVSALEAQAIGALAALVETLQHCWQQLQVERSPANWHQLLSNLLDQLFTADNEQEMLLLTRLRDTLDDWLQSTQEAQFTAVLPVSIVAELWLASVDEPNLQQRFMAGSVNFATLMPMRAIPFQRICLLGMNEGDYPRQSPKTDFDLMRLHYRPGDRSRREDDRYLFLEALLSARQQFYISWVGASAQDNSELPPSVLVGQLQDQLNALWPAPAGTPTLAARLTTAHKLQPFAPAYFAAEPNSPYFSYAKEWLSIHQDSDKSPLKRVTELSGGAVRVTGGRAEPLAPFQAEAPFSLLDLQLLLKEPAQLLARRRLGVYLQSTPEALPDVEPFALNGLAVWQVKHQLLTALLAEQPQNDEQALALLRQQQQRLKQAGDLPYGAAAGPDLARTEQTVLALYQARSALVQQSTPLAAKTYQLQLGDVLLEAELNTLYATPEAILQLELTASKVVEVKPRSVSYQWRNLVTGYLKHLVACTVLKQAPSTVILGADGFLTLAPLIASQARAELEQLAAWLQQALCQPLPLALELAADWYKAEQKQEEYSLSKLAGRYHGNAYQEGVRADTPYLARYYAQAQQLLDAGFSDRVAYYRPFFQQLQAATAQPLSALVASLGALDMNSGDITAEAQP</sequence>
<dbReference type="RefSeq" id="WP_008949318.1">
    <property type="nucleotide sequence ID" value="NZ_AHTH01000004.1"/>
</dbReference>
<keyword evidence="6 10" id="KW-0269">Exonuclease</keyword>
<dbReference type="GO" id="GO:0003678">
    <property type="term" value="F:DNA helicase activity"/>
    <property type="evidence" value="ECO:0007669"/>
    <property type="project" value="UniProtKB-UniRule"/>
</dbReference>